<evidence type="ECO:0000256" key="11">
    <source>
        <dbReference type="RuleBase" id="RU000537"/>
    </source>
</evidence>
<evidence type="ECO:0000256" key="9">
    <source>
        <dbReference type="ARBA" id="ARBA00039733"/>
    </source>
</evidence>
<keyword evidence="10" id="KW-1003">Cell membrane</keyword>
<evidence type="ECO:0000256" key="1">
    <source>
        <dbReference type="ARBA" id="ARBA00004141"/>
    </source>
</evidence>
<dbReference type="GO" id="GO:0006605">
    <property type="term" value="P:protein targeting"/>
    <property type="evidence" value="ECO:0007669"/>
    <property type="project" value="UniProtKB-UniRule"/>
</dbReference>
<comment type="subunit">
    <text evidence="10">Component of the Sec protein translocase complex. Heterotrimer consisting of SecY, SecE and SecG subunits. The heterotrimers can form oligomers, although 1 heterotrimer is thought to be able to translocate proteins. Interacts with the ribosome. Interacts with SecDF, and other proteins may be involved. Interacts with SecA.</text>
</comment>
<keyword evidence="5 10" id="KW-0653">Protein transport</keyword>
<dbReference type="PROSITE" id="PS00755">
    <property type="entry name" value="SECY_1"/>
    <property type="match status" value="1"/>
</dbReference>
<feature type="transmembrane region" description="Helical" evidence="10">
    <location>
        <begin position="276"/>
        <end position="298"/>
    </location>
</feature>
<gene>
    <name evidence="10 14" type="primary">secY</name>
    <name evidence="14" type="ORF">IPMB12_00690</name>
</gene>
<dbReference type="FunCoup" id="A0A6G9I918">
    <property type="interactions" value="450"/>
</dbReference>
<dbReference type="Pfam" id="PF00344">
    <property type="entry name" value="SecY"/>
    <property type="match status" value="1"/>
</dbReference>
<organism evidence="14 15">
    <name type="scientific">Zophobihabitans entericus</name>
    <dbReference type="NCBI Taxonomy" id="1635327"/>
    <lineage>
        <taxon>Bacteria</taxon>
        <taxon>Pseudomonadati</taxon>
        <taxon>Pseudomonadota</taxon>
        <taxon>Gammaproteobacteria</taxon>
        <taxon>Orbales</taxon>
        <taxon>Orbaceae</taxon>
        <taxon>Zophobihabitans</taxon>
    </lineage>
</organism>
<keyword evidence="8 10" id="KW-0472">Membrane</keyword>
<protein>
    <recommendedName>
        <fullName evidence="9 10">Protein translocase subunit SecY</fullName>
    </recommendedName>
</protein>
<dbReference type="RefSeq" id="WP_166913960.1">
    <property type="nucleotide sequence ID" value="NZ_CP050253.1"/>
</dbReference>
<name>A0A6G9I918_9GAMM</name>
<comment type="similarity">
    <text evidence="2 10 13">Belongs to the SecY/SEC61-alpha family.</text>
</comment>
<accession>A0A6G9I918</accession>
<sequence>MAKQPGLDYQSARGGVSELKRRLIFVLLALIVFRIGSFIPVPGINAGELSELLKQAASDNGIISMFNMFSGGALSRASIFALGIMPYISASIIVQLLTAISPALAELKKEGESGRRKISQYTRYGTLALAIVQAVGIATGLPNIPGFGQVVINPGFSFYFIATVSLVTGTMFLMWLGEQITERGVGNGISIIIFAGIVAGLPVAIGETIEQARSGVLHPLLLLVVAALVIGITYFVVFVERGQRRIVVNYAQRQQGRRVYAAQSTHLPLKINMAGVIPAIFASTIIMLPSMMASWLQGDGQGWRYAFVLLRQYLSPEQPLYILLYASAIIFFCFFYTALVFNPRETADQLKKSGAFIPGIRPGEQTAKYVDKVMTRLTLVGALYITFVCLVPMFMTSAMKVSFYFGGTSLLIVVVVIMDFMAQIQTLMMPNRYESVLKKANLKGYGR</sequence>
<comment type="function">
    <text evidence="10 11">The central subunit of the protein translocation channel SecYEG. Consists of two halves formed by TMs 1-5 and 6-10. These two domains form a lateral gate at the front which open onto the bilayer between TMs 2 and 7, and are clamped together by SecE at the back. The channel is closed by both a pore ring composed of hydrophobic SecY resides and a short helix (helix 2A) on the extracellular side of the membrane which forms a plug. The plug probably moves laterally to allow the channel to open. The ring and the pore may move independently.</text>
</comment>
<comment type="subcellular location">
    <subcellularLocation>
        <location evidence="10">Cell membrane</location>
        <topology evidence="10">Multi-pass membrane protein</topology>
    </subcellularLocation>
    <subcellularLocation>
        <location evidence="1 12">Membrane</location>
        <topology evidence="1 12">Multi-pass membrane protein</topology>
    </subcellularLocation>
</comment>
<feature type="transmembrane region" description="Helical" evidence="10">
    <location>
        <begin position="377"/>
        <end position="395"/>
    </location>
</feature>
<dbReference type="InterPro" id="IPR026593">
    <property type="entry name" value="SecY"/>
</dbReference>
<evidence type="ECO:0000256" key="10">
    <source>
        <dbReference type="HAMAP-Rule" id="MF_01465"/>
    </source>
</evidence>
<evidence type="ECO:0000256" key="2">
    <source>
        <dbReference type="ARBA" id="ARBA00005751"/>
    </source>
</evidence>
<feature type="transmembrane region" description="Helical" evidence="10">
    <location>
        <begin position="318"/>
        <end position="341"/>
    </location>
</feature>
<dbReference type="InParanoid" id="A0A6G9I918"/>
<dbReference type="AlphaFoldDB" id="A0A6G9I918"/>
<feature type="transmembrane region" description="Helical" evidence="10">
    <location>
        <begin position="23"/>
        <end position="44"/>
    </location>
</feature>
<dbReference type="InterPro" id="IPR030659">
    <property type="entry name" value="SecY_CS"/>
</dbReference>
<feature type="transmembrane region" description="Helical" evidence="10">
    <location>
        <begin position="188"/>
        <end position="205"/>
    </location>
</feature>
<evidence type="ECO:0000256" key="8">
    <source>
        <dbReference type="ARBA" id="ARBA00023136"/>
    </source>
</evidence>
<evidence type="ECO:0000256" key="3">
    <source>
        <dbReference type="ARBA" id="ARBA00022448"/>
    </source>
</evidence>
<dbReference type="HAMAP" id="MF_01465">
    <property type="entry name" value="SecY"/>
    <property type="match status" value="1"/>
</dbReference>
<evidence type="ECO:0000256" key="6">
    <source>
        <dbReference type="ARBA" id="ARBA00022989"/>
    </source>
</evidence>
<dbReference type="PANTHER" id="PTHR10906">
    <property type="entry name" value="SECY/SEC61-ALPHA FAMILY MEMBER"/>
    <property type="match status" value="1"/>
</dbReference>
<feature type="transmembrane region" description="Helical" evidence="10">
    <location>
        <begin position="77"/>
        <end position="100"/>
    </location>
</feature>
<dbReference type="GO" id="GO:0065002">
    <property type="term" value="P:intracellular protein transmembrane transport"/>
    <property type="evidence" value="ECO:0007669"/>
    <property type="project" value="UniProtKB-UniRule"/>
</dbReference>
<keyword evidence="15" id="KW-1185">Reference proteome</keyword>
<dbReference type="FunFam" id="1.10.3370.10:FF:000001">
    <property type="entry name" value="Preprotein translocase subunit SecY"/>
    <property type="match status" value="1"/>
</dbReference>
<dbReference type="PRINTS" id="PR00303">
    <property type="entry name" value="SECYTRNLCASE"/>
</dbReference>
<feature type="transmembrane region" description="Helical" evidence="10">
    <location>
        <begin position="121"/>
        <end position="144"/>
    </location>
</feature>
<dbReference type="InterPro" id="IPR002208">
    <property type="entry name" value="SecY/SEC61-alpha"/>
</dbReference>
<evidence type="ECO:0000256" key="13">
    <source>
        <dbReference type="RuleBase" id="RU004349"/>
    </source>
</evidence>
<keyword evidence="6 10" id="KW-1133">Transmembrane helix</keyword>
<evidence type="ECO:0000313" key="15">
    <source>
        <dbReference type="Proteomes" id="UP000501168"/>
    </source>
</evidence>
<reference evidence="14 15" key="1">
    <citation type="submission" date="2020-03" db="EMBL/GenBank/DDBJ databases">
        <title>Complete genome sequence of Orbus sp. IPMB12 (BCRC 80908).</title>
        <authorList>
            <person name="Lo W.-S."/>
            <person name="Chang T.-H."/>
            <person name="Kuo C.-H."/>
        </authorList>
    </citation>
    <scope>NUCLEOTIDE SEQUENCE [LARGE SCALE GENOMIC DNA]</scope>
    <source>
        <strain evidence="14 15">IPMB12</strain>
    </source>
</reference>
<dbReference type="Proteomes" id="UP000501168">
    <property type="component" value="Chromosome"/>
</dbReference>
<feature type="transmembrane region" description="Helical" evidence="10">
    <location>
        <begin position="401"/>
        <end position="422"/>
    </location>
</feature>
<keyword evidence="3 10" id="KW-0813">Transport</keyword>
<keyword evidence="7 10" id="KW-0811">Translocation</keyword>
<dbReference type="GO" id="GO:0005886">
    <property type="term" value="C:plasma membrane"/>
    <property type="evidence" value="ECO:0007669"/>
    <property type="project" value="UniProtKB-SubCell"/>
</dbReference>
<dbReference type="GO" id="GO:0043952">
    <property type="term" value="P:protein transport by the Sec complex"/>
    <property type="evidence" value="ECO:0007669"/>
    <property type="project" value="UniProtKB-UniRule"/>
</dbReference>
<dbReference type="InterPro" id="IPR023201">
    <property type="entry name" value="SecY_dom_sf"/>
</dbReference>
<keyword evidence="4 10" id="KW-0812">Transmembrane</keyword>
<evidence type="ECO:0000313" key="14">
    <source>
        <dbReference type="EMBL" id="QIQ20322.1"/>
    </source>
</evidence>
<dbReference type="SUPFAM" id="SSF103491">
    <property type="entry name" value="Preprotein translocase SecY subunit"/>
    <property type="match status" value="1"/>
</dbReference>
<dbReference type="PIRSF" id="PIRSF004557">
    <property type="entry name" value="SecY"/>
    <property type="match status" value="1"/>
</dbReference>
<evidence type="ECO:0000256" key="7">
    <source>
        <dbReference type="ARBA" id="ARBA00023010"/>
    </source>
</evidence>
<dbReference type="Gene3D" id="1.10.3370.10">
    <property type="entry name" value="SecY subunit domain"/>
    <property type="match status" value="1"/>
</dbReference>
<dbReference type="PROSITE" id="PS00756">
    <property type="entry name" value="SECY_2"/>
    <property type="match status" value="1"/>
</dbReference>
<proteinExistence type="inferred from homology"/>
<dbReference type="KEGG" id="orb:IPMB12_00690"/>
<dbReference type="EMBL" id="CP050253">
    <property type="protein sequence ID" value="QIQ20322.1"/>
    <property type="molecule type" value="Genomic_DNA"/>
</dbReference>
<dbReference type="NCBIfam" id="TIGR00967">
    <property type="entry name" value="3a0501s007"/>
    <property type="match status" value="1"/>
</dbReference>
<feature type="transmembrane region" description="Helical" evidence="10">
    <location>
        <begin position="156"/>
        <end position="176"/>
    </location>
</feature>
<feature type="transmembrane region" description="Helical" evidence="10">
    <location>
        <begin position="217"/>
        <end position="239"/>
    </location>
</feature>
<evidence type="ECO:0000256" key="5">
    <source>
        <dbReference type="ARBA" id="ARBA00022927"/>
    </source>
</evidence>
<evidence type="ECO:0000256" key="12">
    <source>
        <dbReference type="RuleBase" id="RU003484"/>
    </source>
</evidence>
<evidence type="ECO:0000256" key="4">
    <source>
        <dbReference type="ARBA" id="ARBA00022692"/>
    </source>
</evidence>